<dbReference type="AlphaFoldDB" id="A0AAV7Y481"/>
<protein>
    <submittedName>
        <fullName evidence="1">Uncharacterized protein</fullName>
    </submittedName>
</protein>
<evidence type="ECO:0000313" key="2">
    <source>
        <dbReference type="Proteomes" id="UP001075354"/>
    </source>
</evidence>
<sequence>MWSQIELPATSQRSREITRTDKTFLAGSRGEYHFNNLTFDYKLMQLFPFPVEEKEWTITVDVFGDRTEHWLCAYGIVKFSRP</sequence>
<dbReference type="EMBL" id="JAPTSV010000001">
    <property type="protein sequence ID" value="KAJ1531412.1"/>
    <property type="molecule type" value="Genomic_DNA"/>
</dbReference>
<reference evidence="1" key="1">
    <citation type="submission" date="2022-12" db="EMBL/GenBank/DDBJ databases">
        <title>Chromosome-level genome assembly of the bean flower thrips Megalurothrips usitatus.</title>
        <authorList>
            <person name="Ma L."/>
            <person name="Liu Q."/>
            <person name="Li H."/>
            <person name="Cai W."/>
        </authorList>
    </citation>
    <scope>NUCLEOTIDE SEQUENCE</scope>
    <source>
        <strain evidence="1">Cailab_2022a</strain>
    </source>
</reference>
<proteinExistence type="predicted"/>
<evidence type="ECO:0000313" key="1">
    <source>
        <dbReference type="EMBL" id="KAJ1531412.1"/>
    </source>
</evidence>
<keyword evidence="2" id="KW-1185">Reference proteome</keyword>
<dbReference type="Proteomes" id="UP001075354">
    <property type="component" value="Chromosome 1"/>
</dbReference>
<accession>A0AAV7Y481</accession>
<comment type="caution">
    <text evidence="1">The sequence shown here is derived from an EMBL/GenBank/DDBJ whole genome shotgun (WGS) entry which is preliminary data.</text>
</comment>
<gene>
    <name evidence="1" type="ORF">ONE63_000093</name>
</gene>
<name>A0AAV7Y481_9NEOP</name>
<organism evidence="1 2">
    <name type="scientific">Megalurothrips usitatus</name>
    <name type="common">bean blossom thrips</name>
    <dbReference type="NCBI Taxonomy" id="439358"/>
    <lineage>
        <taxon>Eukaryota</taxon>
        <taxon>Metazoa</taxon>
        <taxon>Ecdysozoa</taxon>
        <taxon>Arthropoda</taxon>
        <taxon>Hexapoda</taxon>
        <taxon>Insecta</taxon>
        <taxon>Pterygota</taxon>
        <taxon>Neoptera</taxon>
        <taxon>Paraneoptera</taxon>
        <taxon>Thysanoptera</taxon>
        <taxon>Terebrantia</taxon>
        <taxon>Thripoidea</taxon>
        <taxon>Thripidae</taxon>
        <taxon>Megalurothrips</taxon>
    </lineage>
</organism>